<dbReference type="STRING" id="7719.ENSCINP00000003632"/>
<feature type="domain" description="RRM" evidence="11">
    <location>
        <begin position="109"/>
        <end position="186"/>
    </location>
</feature>
<feature type="compositionally biased region" description="Gly residues" evidence="10">
    <location>
        <begin position="233"/>
        <end position="242"/>
    </location>
</feature>
<dbReference type="AlphaFoldDB" id="F6X5R6"/>
<dbReference type="InterPro" id="IPR035979">
    <property type="entry name" value="RBD_domain_sf"/>
</dbReference>
<dbReference type="InterPro" id="IPR012677">
    <property type="entry name" value="Nucleotide-bd_a/b_plait_sf"/>
</dbReference>
<keyword evidence="8" id="KW-0539">Nucleus</keyword>
<dbReference type="GO" id="GO:0003723">
    <property type="term" value="F:RNA binding"/>
    <property type="evidence" value="ECO:0000318"/>
    <property type="project" value="GO_Central"/>
</dbReference>
<dbReference type="InterPro" id="IPR000504">
    <property type="entry name" value="RRM_dom"/>
</dbReference>
<evidence type="ECO:0000256" key="10">
    <source>
        <dbReference type="SAM" id="MobiDB-lite"/>
    </source>
</evidence>
<dbReference type="Pfam" id="PF00076">
    <property type="entry name" value="RRM_1"/>
    <property type="match status" value="2"/>
</dbReference>
<evidence type="ECO:0000256" key="4">
    <source>
        <dbReference type="ARBA" id="ARBA00022737"/>
    </source>
</evidence>
<keyword evidence="6 9" id="KW-0694">RNA-binding</keyword>
<dbReference type="GO" id="GO:0043484">
    <property type="term" value="P:regulation of RNA splicing"/>
    <property type="evidence" value="ECO:0000318"/>
    <property type="project" value="GO_Central"/>
</dbReference>
<keyword evidence="2" id="KW-1017">Isopeptide bond</keyword>
<dbReference type="SUPFAM" id="SSF54928">
    <property type="entry name" value="RNA-binding domain, RBD"/>
    <property type="match status" value="2"/>
</dbReference>
<dbReference type="PANTHER" id="PTHR13976">
    <property type="entry name" value="HETEROGENEOUS NUCLEAR RIBONUCLEOPROTEIN-RELATED"/>
    <property type="match status" value="1"/>
</dbReference>
<dbReference type="FunFam" id="3.30.70.330:FF:000031">
    <property type="entry name" value="Heterogeneous nuclear ribonucleoprotein h3 isoform"/>
    <property type="match status" value="1"/>
</dbReference>
<evidence type="ECO:0000259" key="11">
    <source>
        <dbReference type="PROSITE" id="PS50102"/>
    </source>
</evidence>
<dbReference type="FunCoup" id="F6X5R6">
    <property type="interactions" value="941"/>
</dbReference>
<dbReference type="OMA" id="SKWDWRA"/>
<comment type="subcellular location">
    <subcellularLocation>
        <location evidence="1">Nucleus</location>
    </subcellularLocation>
</comment>
<evidence type="ECO:0000256" key="5">
    <source>
        <dbReference type="ARBA" id="ARBA00022843"/>
    </source>
</evidence>
<proteinExistence type="predicted"/>
<accession>F6X5R6</accession>
<feature type="domain" description="RRM" evidence="11">
    <location>
        <begin position="291"/>
        <end position="365"/>
    </location>
</feature>
<keyword evidence="7" id="KW-0007">Acetylation</keyword>
<dbReference type="GO" id="GO:0005654">
    <property type="term" value="C:nucleoplasm"/>
    <property type="evidence" value="ECO:0000318"/>
    <property type="project" value="GO_Central"/>
</dbReference>
<dbReference type="CDD" id="cd12504">
    <property type="entry name" value="RRM2_hnRNPH_CRSF1_like"/>
    <property type="match status" value="1"/>
</dbReference>
<dbReference type="InterPro" id="IPR050666">
    <property type="entry name" value="ESRP"/>
</dbReference>
<keyword evidence="5" id="KW-0832">Ubl conjugation</keyword>
<evidence type="ECO:0000256" key="1">
    <source>
        <dbReference type="ARBA" id="ARBA00004123"/>
    </source>
</evidence>
<dbReference type="EMBL" id="EAAA01000296">
    <property type="status" value="NOT_ANNOTATED_CDS"/>
    <property type="molecule type" value="Genomic_DNA"/>
</dbReference>
<evidence type="ECO:0000256" key="6">
    <source>
        <dbReference type="ARBA" id="ARBA00022884"/>
    </source>
</evidence>
<keyword evidence="4" id="KW-0677">Repeat</keyword>
<reference evidence="12" key="4">
    <citation type="submission" date="2025-09" db="UniProtKB">
        <authorList>
            <consortium name="Ensembl"/>
        </authorList>
    </citation>
    <scope>IDENTIFICATION</scope>
</reference>
<evidence type="ECO:0000256" key="9">
    <source>
        <dbReference type="PROSITE-ProRule" id="PRU00176"/>
    </source>
</evidence>
<feature type="region of interest" description="Disordered" evidence="10">
    <location>
        <begin position="193"/>
        <end position="242"/>
    </location>
</feature>
<evidence type="ECO:0000256" key="7">
    <source>
        <dbReference type="ARBA" id="ARBA00022990"/>
    </source>
</evidence>
<dbReference type="SMART" id="SM00360">
    <property type="entry name" value="RRM"/>
    <property type="match status" value="3"/>
</dbReference>
<reference evidence="12" key="3">
    <citation type="submission" date="2025-08" db="UniProtKB">
        <authorList>
            <consortium name="Ensembl"/>
        </authorList>
    </citation>
    <scope>IDENTIFICATION</scope>
</reference>
<reference evidence="13" key="1">
    <citation type="journal article" date="2002" name="Science">
        <title>The draft genome of Ciona intestinalis: insights into chordate and vertebrate origins.</title>
        <authorList>
            <person name="Dehal P."/>
            <person name="Satou Y."/>
            <person name="Campbell R.K."/>
            <person name="Chapman J."/>
            <person name="Degnan B."/>
            <person name="De Tomaso A."/>
            <person name="Davidson B."/>
            <person name="Di Gregorio A."/>
            <person name="Gelpke M."/>
            <person name="Goodstein D.M."/>
            <person name="Harafuji N."/>
            <person name="Hastings K.E."/>
            <person name="Ho I."/>
            <person name="Hotta K."/>
            <person name="Huang W."/>
            <person name="Kawashima T."/>
            <person name="Lemaire P."/>
            <person name="Martinez D."/>
            <person name="Meinertzhagen I.A."/>
            <person name="Necula S."/>
            <person name="Nonaka M."/>
            <person name="Putnam N."/>
            <person name="Rash S."/>
            <person name="Saiga H."/>
            <person name="Satake M."/>
            <person name="Terry A."/>
            <person name="Yamada L."/>
            <person name="Wang H.G."/>
            <person name="Awazu S."/>
            <person name="Azumi K."/>
            <person name="Boore J."/>
            <person name="Branno M."/>
            <person name="Chin-Bow S."/>
            <person name="DeSantis R."/>
            <person name="Doyle S."/>
            <person name="Francino P."/>
            <person name="Keys D.N."/>
            <person name="Haga S."/>
            <person name="Hayashi H."/>
            <person name="Hino K."/>
            <person name="Imai K.S."/>
            <person name="Inaba K."/>
            <person name="Kano S."/>
            <person name="Kobayashi K."/>
            <person name="Kobayashi M."/>
            <person name="Lee B.I."/>
            <person name="Makabe K.W."/>
            <person name="Manohar C."/>
            <person name="Matassi G."/>
            <person name="Medina M."/>
            <person name="Mochizuki Y."/>
            <person name="Mount S."/>
            <person name="Morishita T."/>
            <person name="Miura S."/>
            <person name="Nakayama A."/>
            <person name="Nishizaka S."/>
            <person name="Nomoto H."/>
            <person name="Ohta F."/>
            <person name="Oishi K."/>
            <person name="Rigoutsos I."/>
            <person name="Sano M."/>
            <person name="Sasaki A."/>
            <person name="Sasakura Y."/>
            <person name="Shoguchi E."/>
            <person name="Shin-i T."/>
            <person name="Spagnuolo A."/>
            <person name="Stainier D."/>
            <person name="Suzuki M.M."/>
            <person name="Tassy O."/>
            <person name="Takatori N."/>
            <person name="Tokuoka M."/>
            <person name="Yagi K."/>
            <person name="Yoshizaki F."/>
            <person name="Wada S."/>
            <person name="Zhang C."/>
            <person name="Hyatt P.D."/>
            <person name="Larimer F."/>
            <person name="Detter C."/>
            <person name="Doggett N."/>
            <person name="Glavina T."/>
            <person name="Hawkins T."/>
            <person name="Richardson P."/>
            <person name="Lucas S."/>
            <person name="Kohara Y."/>
            <person name="Levine M."/>
            <person name="Satoh N."/>
            <person name="Rokhsar D.S."/>
        </authorList>
    </citation>
    <scope>NUCLEOTIDE SEQUENCE [LARGE SCALE GENOMIC DNA]</scope>
</reference>
<dbReference type="Ensembl" id="ENSCINT00000003632.3">
    <property type="protein sequence ID" value="ENSCINP00000003632.3"/>
    <property type="gene ID" value="ENSCING00000001798.3"/>
</dbReference>
<name>F6X5R6_CIOIN</name>
<dbReference type="GeneTree" id="ENSGT00940000153503"/>
<evidence type="ECO:0000256" key="2">
    <source>
        <dbReference type="ARBA" id="ARBA00022499"/>
    </source>
</evidence>
<dbReference type="Gene3D" id="3.30.70.330">
    <property type="match status" value="3"/>
</dbReference>
<dbReference type="HOGENOM" id="CLU_032003_1_0_1"/>
<dbReference type="GO" id="GO:1990904">
    <property type="term" value="C:ribonucleoprotein complex"/>
    <property type="evidence" value="ECO:0000318"/>
    <property type="project" value="GO_Central"/>
</dbReference>
<dbReference type="Proteomes" id="UP000008144">
    <property type="component" value="Chromosome 1"/>
</dbReference>
<evidence type="ECO:0000256" key="8">
    <source>
        <dbReference type="ARBA" id="ARBA00023242"/>
    </source>
</evidence>
<sequence>CLNMTEERYVVRLRGLPWAATEAEVIKFLNVEVVGGEAGIRRTYTDDQRPSGEAFVEVTSQKSLQTCFEKDHQLIGKRYIEVFESSVKEMEYVLGLSEEEIGSSAQADVFVRLRGLPFQCSKEEVAQFFSGLEIVPNGITLPLDDNGRSTGEAYVEFGSPESAEKALTKHKEKIGHRYIEIFKSSKRELMESQGEYMDDERGFGSRGRPGPYDRPNRGGRGSRGQRWLRGGSRYAGGGGGDGNRYNNSGGYGGNYGGGNYGGGNFQEDYGYNGDENYGEEFYEEEASPSQFVVRMRGLPFKCQEQDVFNFFSPLVPVRVNIEYSDDGRVTGEGTVFFASYQDAQAAMQKNKECIQHRYIELFLRS</sequence>
<reference evidence="12" key="2">
    <citation type="journal article" date="2008" name="Genome Biol.">
        <title>Improved genome assembly and evidence-based global gene model set for the chordate Ciona intestinalis: new insight into intron and operon populations.</title>
        <authorList>
            <person name="Satou Y."/>
            <person name="Mineta K."/>
            <person name="Ogasawara M."/>
            <person name="Sasakura Y."/>
            <person name="Shoguchi E."/>
            <person name="Ueno K."/>
            <person name="Yamada L."/>
            <person name="Matsumoto J."/>
            <person name="Wasserscheid J."/>
            <person name="Dewar K."/>
            <person name="Wiley G.B."/>
            <person name="Macmil S.L."/>
            <person name="Roe B.A."/>
            <person name="Zeller R.W."/>
            <person name="Hastings K.E."/>
            <person name="Lemaire P."/>
            <person name="Lindquist E."/>
            <person name="Endo T."/>
            <person name="Hotta K."/>
            <person name="Inaba K."/>
        </authorList>
    </citation>
    <scope>NUCLEOTIDE SEQUENCE [LARGE SCALE GENOMIC DNA]</scope>
    <source>
        <strain evidence="12">wild type</strain>
    </source>
</reference>
<evidence type="ECO:0000313" key="13">
    <source>
        <dbReference type="Proteomes" id="UP000008144"/>
    </source>
</evidence>
<keyword evidence="3" id="KW-0597">Phosphoprotein</keyword>
<evidence type="ECO:0000313" key="12">
    <source>
        <dbReference type="Ensembl" id="ENSCINP00000003632.3"/>
    </source>
</evidence>
<dbReference type="PROSITE" id="PS50102">
    <property type="entry name" value="RRM"/>
    <property type="match status" value="2"/>
</dbReference>
<protein>
    <recommendedName>
        <fullName evidence="11">RRM domain-containing protein</fullName>
    </recommendedName>
</protein>
<evidence type="ECO:0000256" key="3">
    <source>
        <dbReference type="ARBA" id="ARBA00022553"/>
    </source>
</evidence>
<organism evidence="12 13">
    <name type="scientific">Ciona intestinalis</name>
    <name type="common">Transparent sea squirt</name>
    <name type="synonym">Ascidia intestinalis</name>
    <dbReference type="NCBI Taxonomy" id="7719"/>
    <lineage>
        <taxon>Eukaryota</taxon>
        <taxon>Metazoa</taxon>
        <taxon>Chordata</taxon>
        <taxon>Tunicata</taxon>
        <taxon>Ascidiacea</taxon>
        <taxon>Phlebobranchia</taxon>
        <taxon>Cionidae</taxon>
        <taxon>Ciona</taxon>
    </lineage>
</organism>
<keyword evidence="13" id="KW-1185">Reference proteome</keyword>
<dbReference type="InParanoid" id="F6X5R6"/>